<comment type="function">
    <text evidence="5">Cell division factor that enhances FtsZ-ring assembly. Directly interacts with FtsZ and promotes bundling of FtsZ protofilaments, with a reduction in FtsZ GTPase activity.</text>
</comment>
<dbReference type="RefSeq" id="WP_171589372.1">
    <property type="nucleotide sequence ID" value="NZ_JABGBO010000011.1"/>
</dbReference>
<keyword evidence="4 5" id="KW-0131">Cell cycle</keyword>
<dbReference type="PANTHER" id="PTHR39455">
    <property type="entry name" value="CELL DIVISION PROTEIN ZAPD"/>
    <property type="match status" value="1"/>
</dbReference>
<dbReference type="Pfam" id="PF07072">
    <property type="entry name" value="ZapD"/>
    <property type="match status" value="1"/>
</dbReference>
<evidence type="ECO:0000256" key="1">
    <source>
        <dbReference type="ARBA" id="ARBA00022490"/>
    </source>
</evidence>
<gene>
    <name evidence="5 6" type="primary">zapD</name>
    <name evidence="6" type="ORF">HKX40_09650</name>
</gene>
<comment type="similarity">
    <text evidence="5">Belongs to the ZapD family.</text>
</comment>
<comment type="caution">
    <text evidence="6">The sequence shown here is derived from an EMBL/GenBank/DDBJ whole genome shotgun (WGS) entry which is preliminary data.</text>
</comment>
<dbReference type="GO" id="GO:0005737">
    <property type="term" value="C:cytoplasm"/>
    <property type="evidence" value="ECO:0007669"/>
    <property type="project" value="UniProtKB-SubCell"/>
</dbReference>
<dbReference type="InterPro" id="IPR009777">
    <property type="entry name" value="ZapD"/>
</dbReference>
<dbReference type="InterPro" id="IPR036268">
    <property type="entry name" value="ZapD_sf"/>
</dbReference>
<name>A0A7Y4LDF6_9BURK</name>
<evidence type="ECO:0000256" key="4">
    <source>
        <dbReference type="ARBA" id="ARBA00023306"/>
    </source>
</evidence>
<dbReference type="GO" id="GO:0032153">
    <property type="term" value="C:cell division site"/>
    <property type="evidence" value="ECO:0007669"/>
    <property type="project" value="TreeGrafter"/>
</dbReference>
<dbReference type="NCBIfam" id="NF003656">
    <property type="entry name" value="PRK05287.1-4"/>
    <property type="match status" value="1"/>
</dbReference>
<comment type="subcellular location">
    <subcellularLocation>
        <location evidence="5">Cytoplasm</location>
    </subcellularLocation>
    <text evidence="5">Localizes to mid-cell in an FtsZ-dependent manner.</text>
</comment>
<dbReference type="GO" id="GO:0043093">
    <property type="term" value="P:FtsZ-dependent cytokinesis"/>
    <property type="evidence" value="ECO:0007669"/>
    <property type="project" value="UniProtKB-UniRule"/>
</dbReference>
<dbReference type="PANTHER" id="PTHR39455:SF1">
    <property type="entry name" value="CELL DIVISION PROTEIN ZAPD"/>
    <property type="match status" value="1"/>
</dbReference>
<evidence type="ECO:0000256" key="3">
    <source>
        <dbReference type="ARBA" id="ARBA00023210"/>
    </source>
</evidence>
<organism evidence="6 7">
    <name type="scientific">Pelistega europaea</name>
    <dbReference type="NCBI Taxonomy" id="106147"/>
    <lineage>
        <taxon>Bacteria</taxon>
        <taxon>Pseudomonadati</taxon>
        <taxon>Pseudomonadota</taxon>
        <taxon>Betaproteobacteria</taxon>
        <taxon>Burkholderiales</taxon>
        <taxon>Alcaligenaceae</taxon>
        <taxon>Pelistega</taxon>
    </lineage>
</organism>
<dbReference type="SUPFAM" id="SSF160950">
    <property type="entry name" value="YacF-like"/>
    <property type="match status" value="1"/>
</dbReference>
<dbReference type="Proteomes" id="UP000541421">
    <property type="component" value="Unassembled WGS sequence"/>
</dbReference>
<sequence length="251" mass="29018">MILYEHPFNERTRFMMRLEYLFQQLLAFSQSSHAEDQHVALGALFQLLDVCDRGDCRTWVLQELEKQKMSLESYREFPEIDTSALDATIKKLNTVAHNLASGNKLGTHIRENSWLLTLRNRFLMPGTTSPMDFPAYAAWLSGPEQDRVRVIQGLVKPFLPLYEAIQQSLALLRDAAEPQTECSKSNGIFEKSIGGKVYQMARIWVPSNRRIYPEMSGNKHMVMIRFFRINDNFSHQLLNEPLAFKMALCQI</sequence>
<dbReference type="GO" id="GO:0000917">
    <property type="term" value="P:division septum assembly"/>
    <property type="evidence" value="ECO:0007669"/>
    <property type="project" value="UniProtKB-KW"/>
</dbReference>
<protein>
    <recommendedName>
        <fullName evidence="5">Cell division protein ZapD</fullName>
    </recommendedName>
    <alternativeName>
        <fullName evidence="5">Z ring-associated protein D</fullName>
    </alternativeName>
</protein>
<evidence type="ECO:0000313" key="6">
    <source>
        <dbReference type="EMBL" id="NOL50391.1"/>
    </source>
</evidence>
<dbReference type="InterPro" id="IPR027462">
    <property type="entry name" value="ZapD_C"/>
</dbReference>
<evidence type="ECO:0000313" key="7">
    <source>
        <dbReference type="Proteomes" id="UP000541421"/>
    </source>
</evidence>
<reference evidence="6 7" key="1">
    <citation type="submission" date="2020-05" db="EMBL/GenBank/DDBJ databases">
        <authorList>
            <person name="Niu N."/>
        </authorList>
    </citation>
    <scope>NUCLEOTIDE SEQUENCE [LARGE SCALE GENOMIC DNA]</scope>
    <source>
        <strain evidence="6 7">LMG10982</strain>
    </source>
</reference>
<accession>A0A7Y4LDF6</accession>
<dbReference type="HAMAP" id="MF_01092">
    <property type="entry name" value="ZapD"/>
    <property type="match status" value="1"/>
</dbReference>
<comment type="subunit">
    <text evidence="5">Interacts with FtsZ.</text>
</comment>
<keyword evidence="1 5" id="KW-0963">Cytoplasm</keyword>
<dbReference type="Gene3D" id="1.10.3900.10">
    <property type="entry name" value="YacF-like"/>
    <property type="match status" value="1"/>
</dbReference>
<keyword evidence="3 5" id="KW-0717">Septation</keyword>
<keyword evidence="2 5" id="KW-0132">Cell division</keyword>
<dbReference type="AlphaFoldDB" id="A0A7Y4LDF6"/>
<dbReference type="EMBL" id="JABGBO010000011">
    <property type="protein sequence ID" value="NOL50391.1"/>
    <property type="molecule type" value="Genomic_DNA"/>
</dbReference>
<proteinExistence type="inferred from homology"/>
<dbReference type="Gene3D" id="2.60.440.10">
    <property type="entry name" value="YacF-like domains"/>
    <property type="match status" value="1"/>
</dbReference>
<evidence type="ECO:0000256" key="5">
    <source>
        <dbReference type="HAMAP-Rule" id="MF_01092"/>
    </source>
</evidence>
<evidence type="ECO:0000256" key="2">
    <source>
        <dbReference type="ARBA" id="ARBA00022618"/>
    </source>
</evidence>
<keyword evidence="7" id="KW-1185">Reference proteome</keyword>